<evidence type="ECO:0000313" key="2">
    <source>
        <dbReference type="Proteomes" id="UP000821853"/>
    </source>
</evidence>
<sequence>MADIAAKPPPFLPDPGRPAIPWRDWHRSFETYLLAAGCDEFTPKRKAALLKTFLGSEADRIAHIIESAKPAGASDEDEYKYLVQGLAAHFDGSTSQRANRIQFRNIRQAEAE</sequence>
<dbReference type="EMBL" id="JABSTR010000010">
    <property type="protein sequence ID" value="KAH9380404.1"/>
    <property type="molecule type" value="Genomic_DNA"/>
</dbReference>
<name>A0A9J6H135_HAELO</name>
<dbReference type="OrthoDB" id="10057083at2759"/>
<dbReference type="AlphaFoldDB" id="A0A9J6H135"/>
<reference evidence="1 2" key="1">
    <citation type="journal article" date="2020" name="Cell">
        <title>Large-Scale Comparative Analyses of Tick Genomes Elucidate Their Genetic Diversity and Vector Capacities.</title>
        <authorList>
            <consortium name="Tick Genome and Microbiome Consortium (TIGMIC)"/>
            <person name="Jia N."/>
            <person name="Wang J."/>
            <person name="Shi W."/>
            <person name="Du L."/>
            <person name="Sun Y."/>
            <person name="Zhan W."/>
            <person name="Jiang J.F."/>
            <person name="Wang Q."/>
            <person name="Zhang B."/>
            <person name="Ji P."/>
            <person name="Bell-Sakyi L."/>
            <person name="Cui X.M."/>
            <person name="Yuan T.T."/>
            <person name="Jiang B.G."/>
            <person name="Yang W.F."/>
            <person name="Lam T.T."/>
            <person name="Chang Q.C."/>
            <person name="Ding S.J."/>
            <person name="Wang X.J."/>
            <person name="Zhu J.G."/>
            <person name="Ruan X.D."/>
            <person name="Zhao L."/>
            <person name="Wei J.T."/>
            <person name="Ye R.Z."/>
            <person name="Que T.C."/>
            <person name="Du C.H."/>
            <person name="Zhou Y.H."/>
            <person name="Cheng J.X."/>
            <person name="Dai P.F."/>
            <person name="Guo W.B."/>
            <person name="Han X.H."/>
            <person name="Huang E.J."/>
            <person name="Li L.F."/>
            <person name="Wei W."/>
            <person name="Gao Y.C."/>
            <person name="Liu J.Z."/>
            <person name="Shao H.Z."/>
            <person name="Wang X."/>
            <person name="Wang C.C."/>
            <person name="Yang T.C."/>
            <person name="Huo Q.B."/>
            <person name="Li W."/>
            <person name="Chen H.Y."/>
            <person name="Chen S.E."/>
            <person name="Zhou L.G."/>
            <person name="Ni X.B."/>
            <person name="Tian J.H."/>
            <person name="Sheng Y."/>
            <person name="Liu T."/>
            <person name="Pan Y.S."/>
            <person name="Xia L.Y."/>
            <person name="Li J."/>
            <person name="Zhao F."/>
            <person name="Cao W.C."/>
        </authorList>
    </citation>
    <scope>NUCLEOTIDE SEQUENCE [LARGE SCALE GENOMIC DNA]</scope>
    <source>
        <strain evidence="1">HaeL-2018</strain>
    </source>
</reference>
<accession>A0A9J6H135</accession>
<comment type="caution">
    <text evidence="1">The sequence shown here is derived from an EMBL/GenBank/DDBJ whole genome shotgun (WGS) entry which is preliminary data.</text>
</comment>
<dbReference type="Proteomes" id="UP000821853">
    <property type="component" value="Chromosome 8"/>
</dbReference>
<protein>
    <submittedName>
        <fullName evidence="1">Uncharacterized protein</fullName>
    </submittedName>
</protein>
<organism evidence="1 2">
    <name type="scientific">Haemaphysalis longicornis</name>
    <name type="common">Bush tick</name>
    <dbReference type="NCBI Taxonomy" id="44386"/>
    <lineage>
        <taxon>Eukaryota</taxon>
        <taxon>Metazoa</taxon>
        <taxon>Ecdysozoa</taxon>
        <taxon>Arthropoda</taxon>
        <taxon>Chelicerata</taxon>
        <taxon>Arachnida</taxon>
        <taxon>Acari</taxon>
        <taxon>Parasitiformes</taxon>
        <taxon>Ixodida</taxon>
        <taxon>Ixodoidea</taxon>
        <taxon>Ixodidae</taxon>
        <taxon>Haemaphysalinae</taxon>
        <taxon>Haemaphysalis</taxon>
    </lineage>
</organism>
<dbReference type="OMA" id="QFRNIRQ"/>
<proteinExistence type="predicted"/>
<evidence type="ECO:0000313" key="1">
    <source>
        <dbReference type="EMBL" id="KAH9380404.1"/>
    </source>
</evidence>
<keyword evidence="2" id="KW-1185">Reference proteome</keyword>
<gene>
    <name evidence="1" type="ORF">HPB48_017601</name>
</gene>
<dbReference type="VEuPathDB" id="VectorBase:HLOH_042710"/>